<sequence length="129" mass="13859">MKFLKYKGLCLSFIWMSIIFLCSCAQTRSYLPYEEGVRIVVSPHRLSVHSGSEDNVFIQVLDKEGGPLFGIEVTAVSTVPTVATITPESLTNPAGKATFTVSGVSPGTTQMVFSAAGQKAMIEVVFVGH</sequence>
<feature type="signal peptide" evidence="1">
    <location>
        <begin position="1"/>
        <end position="25"/>
    </location>
</feature>
<evidence type="ECO:0008006" key="4">
    <source>
        <dbReference type="Google" id="ProtNLM"/>
    </source>
</evidence>
<dbReference type="SUPFAM" id="SSF49373">
    <property type="entry name" value="Invasin/intimin cell-adhesion fragments"/>
    <property type="match status" value="1"/>
</dbReference>
<dbReference type="EMBL" id="LAQJ01000233">
    <property type="protein sequence ID" value="KKO18811.1"/>
    <property type="molecule type" value="Genomic_DNA"/>
</dbReference>
<evidence type="ECO:0000313" key="3">
    <source>
        <dbReference type="Proteomes" id="UP000034954"/>
    </source>
</evidence>
<comment type="caution">
    <text evidence="2">The sequence shown here is derived from an EMBL/GenBank/DDBJ whole genome shotgun (WGS) entry which is preliminary data.</text>
</comment>
<feature type="chain" id="PRO_5005644024" description="Big-1 domain-containing protein" evidence="1">
    <location>
        <begin position="26"/>
        <end position="129"/>
    </location>
</feature>
<organism evidence="2 3">
    <name type="scientific">Candidatus Brocadia fulgida</name>
    <dbReference type="NCBI Taxonomy" id="380242"/>
    <lineage>
        <taxon>Bacteria</taxon>
        <taxon>Pseudomonadati</taxon>
        <taxon>Planctomycetota</taxon>
        <taxon>Candidatus Brocadiia</taxon>
        <taxon>Candidatus Brocadiales</taxon>
        <taxon>Candidatus Brocadiaceae</taxon>
        <taxon>Candidatus Brocadia</taxon>
    </lineage>
</organism>
<dbReference type="InterPro" id="IPR008964">
    <property type="entry name" value="Invasin/intimin_cell_adhesion"/>
</dbReference>
<accession>A0A0M2UUZ3</accession>
<dbReference type="AlphaFoldDB" id="A0A0M2UUZ3"/>
<dbReference type="Gene3D" id="2.60.40.10">
    <property type="entry name" value="Immunoglobulins"/>
    <property type="match status" value="1"/>
</dbReference>
<keyword evidence="3" id="KW-1185">Reference proteome</keyword>
<evidence type="ECO:0000256" key="1">
    <source>
        <dbReference type="SAM" id="SignalP"/>
    </source>
</evidence>
<protein>
    <recommendedName>
        <fullName evidence="4">Big-1 domain-containing protein</fullName>
    </recommendedName>
</protein>
<dbReference type="InterPro" id="IPR013783">
    <property type="entry name" value="Ig-like_fold"/>
</dbReference>
<dbReference type="PROSITE" id="PS51257">
    <property type="entry name" value="PROKAR_LIPOPROTEIN"/>
    <property type="match status" value="1"/>
</dbReference>
<gene>
    <name evidence="2" type="ORF">BROFUL_02472</name>
</gene>
<reference evidence="2 3" key="1">
    <citation type="journal article" date="2013" name="BMC Microbiol.">
        <title>Identification of the type II cytochrome c maturation pathway in anammox bacteria by comparative genomics.</title>
        <authorList>
            <person name="Ferousi C."/>
            <person name="Speth D.R."/>
            <person name="Reimann J."/>
            <person name="Op den Camp H.J."/>
            <person name="Allen J.W."/>
            <person name="Keltjens J.T."/>
            <person name="Jetten M.S."/>
        </authorList>
    </citation>
    <scope>NUCLEOTIDE SEQUENCE [LARGE SCALE GENOMIC DNA]</scope>
    <source>
        <strain evidence="2">RU1</strain>
    </source>
</reference>
<keyword evidence="1" id="KW-0732">Signal</keyword>
<name>A0A0M2UUZ3_9BACT</name>
<proteinExistence type="predicted"/>
<evidence type="ECO:0000313" key="2">
    <source>
        <dbReference type="EMBL" id="KKO18811.1"/>
    </source>
</evidence>
<dbReference type="Proteomes" id="UP000034954">
    <property type="component" value="Unassembled WGS sequence"/>
</dbReference>